<dbReference type="RefSeq" id="WP_267186157.1">
    <property type="nucleotide sequence ID" value="NZ_JAPMKV010000001.1"/>
</dbReference>
<gene>
    <name evidence="2" type="ORF">OS125_02110</name>
</gene>
<comment type="caution">
    <text evidence="2">The sequence shown here is derived from an EMBL/GenBank/DDBJ whole genome shotgun (WGS) entry which is preliminary data.</text>
</comment>
<name>A0ABT3WP34_9CORY</name>
<dbReference type="Gene3D" id="2.130.10.10">
    <property type="entry name" value="YVTN repeat-like/Quinoprotein amine dehydrogenase"/>
    <property type="match status" value="1"/>
</dbReference>
<sequence length="644" mass="65804">MTHTPLHTPTRRFGRRAVAAVAGAALLSTGTITVTAPQVIAAESEASAATVTVNSSFTYPAGELIASVFEVKAENLIPGATVTALIDGEPVGFHGGGLTVNPTATVAGDGTFEGRVVGMAPAVAGGIDHTITLSDGTNSVSAESHLDPLVNFGSADAPEVNNTAIGTTDLVVTVVNLKPGSVVTRIGTDSVDILPDGATPTVDASGNLTIPDLKIPDDPSLIGRELAVTVRVDGSDTDTTLDSTATIAPRSPLMNTDGYALKTGELGPGLYQVKYSAKQNALFVTRSEFVGSDPTSIYKVNPDTLAIEATYTPATADGTTGTDATKVFGLGIDDTRDILWVTNSLNNSISAYSSVTGELLKAFPAGSVAHPRAIAVDESTGLAYVSTPVSPAESIAVFDGNTLTQKESLATPGFSGAMELLLDAEGKNLYTVGFKNGKAARIALPDGTTTVYDLPGDNDPRGGGVALDTKRNHLFVANQNPSTVDVVDLADGSVISTITTGDTPLDAIYDAVHDRVFIANRGSGTVTVIEPGNLDIVGNLDVGFYPNDMATDGKGHIYGVNKPTSGNYGTSDSIFMIEPITEEPVPGSTAPHGSTTEPGGSSGGTLGIIGILGVVGAVLGGLFHLFMSGALPDELTALIPGLKR</sequence>
<keyword evidence="1" id="KW-1133">Transmembrane helix</keyword>
<keyword evidence="3" id="KW-1185">Reference proteome</keyword>
<dbReference type="SUPFAM" id="SSF51004">
    <property type="entry name" value="C-terminal (heme d1) domain of cytochrome cd1-nitrite reductase"/>
    <property type="match status" value="1"/>
</dbReference>
<reference evidence="2" key="1">
    <citation type="submission" date="2022-11" db="EMBL/GenBank/DDBJ databases">
        <title>Corynebacterium sp. isolated from Penguins.</title>
        <authorList>
            <person name="Sedlar K."/>
            <person name="Svec P."/>
        </authorList>
    </citation>
    <scope>NUCLEOTIDE SEQUENCE</scope>
    <source>
        <strain evidence="2">P7003</strain>
    </source>
</reference>
<proteinExistence type="predicted"/>
<keyword evidence="1" id="KW-0472">Membrane</keyword>
<organism evidence="2 3">
    <name type="scientific">Corynebacterium pygosceleis</name>
    <dbReference type="NCBI Taxonomy" id="2800406"/>
    <lineage>
        <taxon>Bacteria</taxon>
        <taxon>Bacillati</taxon>
        <taxon>Actinomycetota</taxon>
        <taxon>Actinomycetes</taxon>
        <taxon>Mycobacteriales</taxon>
        <taxon>Corynebacteriaceae</taxon>
        <taxon>Corynebacterium</taxon>
    </lineage>
</organism>
<dbReference type="EMBL" id="JAPMKV010000001">
    <property type="protein sequence ID" value="MCX7444040.1"/>
    <property type="molecule type" value="Genomic_DNA"/>
</dbReference>
<dbReference type="InterPro" id="IPR015943">
    <property type="entry name" value="WD40/YVTN_repeat-like_dom_sf"/>
</dbReference>
<evidence type="ECO:0000313" key="3">
    <source>
        <dbReference type="Proteomes" id="UP001081709"/>
    </source>
</evidence>
<dbReference type="Proteomes" id="UP001081709">
    <property type="component" value="Unassembled WGS sequence"/>
</dbReference>
<dbReference type="PANTHER" id="PTHR47197:SF3">
    <property type="entry name" value="DIHYDRO-HEME D1 DEHYDROGENASE"/>
    <property type="match status" value="1"/>
</dbReference>
<protein>
    <recommendedName>
        <fullName evidence="4">YncE family protein</fullName>
    </recommendedName>
</protein>
<evidence type="ECO:0008006" key="4">
    <source>
        <dbReference type="Google" id="ProtNLM"/>
    </source>
</evidence>
<feature type="transmembrane region" description="Helical" evidence="1">
    <location>
        <begin position="606"/>
        <end position="626"/>
    </location>
</feature>
<keyword evidence="1" id="KW-0812">Transmembrane</keyword>
<evidence type="ECO:0000313" key="2">
    <source>
        <dbReference type="EMBL" id="MCX7444040.1"/>
    </source>
</evidence>
<dbReference type="PANTHER" id="PTHR47197">
    <property type="entry name" value="PROTEIN NIRF"/>
    <property type="match status" value="1"/>
</dbReference>
<dbReference type="InterPro" id="IPR051200">
    <property type="entry name" value="Host-pathogen_enzymatic-act"/>
</dbReference>
<accession>A0ABT3WP34</accession>
<dbReference type="InterPro" id="IPR011048">
    <property type="entry name" value="Haem_d1_sf"/>
</dbReference>
<evidence type="ECO:0000256" key="1">
    <source>
        <dbReference type="SAM" id="Phobius"/>
    </source>
</evidence>